<evidence type="ECO:0000256" key="2">
    <source>
        <dbReference type="ARBA" id="ARBA00005005"/>
    </source>
</evidence>
<dbReference type="InterPro" id="IPR029045">
    <property type="entry name" value="ClpP/crotonase-like_dom_sf"/>
</dbReference>
<keyword evidence="8 10" id="KW-0413">Isomerase</keyword>
<dbReference type="GO" id="GO:0006635">
    <property type="term" value="P:fatty acid beta-oxidation"/>
    <property type="evidence" value="ECO:0007669"/>
    <property type="project" value="UniProtKB-UniPathway"/>
</dbReference>
<accession>A0A1E7FQU3</accession>
<keyword evidence="11" id="KW-1185">Reference proteome</keyword>
<comment type="pathway">
    <text evidence="2">Lipid metabolism; fatty acid beta-oxidation.</text>
</comment>
<dbReference type="PANTHER" id="PTHR43149:SF1">
    <property type="entry name" value="DELTA(3,5)-DELTA(2,4)-DIENOYL-COA ISOMERASE, MITOCHONDRIAL"/>
    <property type="match status" value="1"/>
</dbReference>
<dbReference type="AlphaFoldDB" id="A0A1E7FQU3"/>
<keyword evidence="5" id="KW-0007">Acetylation</keyword>
<organism evidence="10 11">
    <name type="scientific">Fragilariopsis cylindrus CCMP1102</name>
    <dbReference type="NCBI Taxonomy" id="635003"/>
    <lineage>
        <taxon>Eukaryota</taxon>
        <taxon>Sar</taxon>
        <taxon>Stramenopiles</taxon>
        <taxon>Ochrophyta</taxon>
        <taxon>Bacillariophyta</taxon>
        <taxon>Bacillariophyceae</taxon>
        <taxon>Bacillariophycidae</taxon>
        <taxon>Bacillariales</taxon>
        <taxon>Bacillariaceae</taxon>
        <taxon>Fragilariopsis</taxon>
    </lineage>
</organism>
<evidence type="ECO:0000256" key="8">
    <source>
        <dbReference type="ARBA" id="ARBA00023235"/>
    </source>
</evidence>
<comment type="similarity">
    <text evidence="3 9">Belongs to the enoyl-CoA hydratase/isomerase family.</text>
</comment>
<dbReference type="OrthoDB" id="14970at2759"/>
<dbReference type="FunFam" id="3.90.226.10:FF:000024">
    <property type="entry name" value="Delta3,5-delta2,4-dienoyl-CoA isomerase"/>
    <property type="match status" value="1"/>
</dbReference>
<keyword evidence="6" id="KW-0443">Lipid metabolism</keyword>
<dbReference type="Pfam" id="PF00378">
    <property type="entry name" value="ECH_1"/>
    <property type="match status" value="1"/>
</dbReference>
<dbReference type="GO" id="GO:0051750">
    <property type="term" value="F:delta(3,5)-delta(2,4)-dienoyl-CoA isomerase activity"/>
    <property type="evidence" value="ECO:0007669"/>
    <property type="project" value="TreeGrafter"/>
</dbReference>
<dbReference type="GO" id="GO:0005777">
    <property type="term" value="C:peroxisome"/>
    <property type="evidence" value="ECO:0007669"/>
    <property type="project" value="UniProtKB-SubCell"/>
</dbReference>
<evidence type="ECO:0000256" key="1">
    <source>
        <dbReference type="ARBA" id="ARBA00004275"/>
    </source>
</evidence>
<dbReference type="FunFam" id="1.10.12.10:FF:000004">
    <property type="entry name" value="Delta3,5-delta2,4-dienoyl-CoA isomerase"/>
    <property type="match status" value="1"/>
</dbReference>
<evidence type="ECO:0000256" key="4">
    <source>
        <dbReference type="ARBA" id="ARBA00022832"/>
    </source>
</evidence>
<comment type="subcellular location">
    <subcellularLocation>
        <location evidence="1">Peroxisome</location>
    </subcellularLocation>
</comment>
<dbReference type="CDD" id="cd06558">
    <property type="entry name" value="crotonase-like"/>
    <property type="match status" value="1"/>
</dbReference>
<dbReference type="InterPro" id="IPR014748">
    <property type="entry name" value="Enoyl-CoA_hydra_C"/>
</dbReference>
<sequence>MSSFLSHPTLSKNFSHLKIEIVACGDDEYESSHQQEQEQEHSPHIVVVTLNRIRKRNAINRIMWREIGEVFSTLGRIGDDCRAVILTGAGTMAFTSGIDISDPTLMMVSSDDPNDDVARKGMAFLPKILDMQRCFTAIEECPVPVIAAIQGSCIGAGIDIASVCDIRLCTKTAQFSVREVKIGLAADVGTLQRLPKITGNDSRVRELCFTGEMFSAQEALRIGFVSRICSNSDTIMVDAVKLARVIAANSPIAVMGTKRSLVYSRDHSVSEGLNHIATHNTCAIMTDDIPTAMMSSKQKKTVRFSRIPKLSKL</sequence>
<dbReference type="Gene3D" id="1.10.12.10">
    <property type="entry name" value="Lyase 2-enoyl-coa Hydratase, Chain A, domain 2"/>
    <property type="match status" value="1"/>
</dbReference>
<proteinExistence type="inferred from homology"/>
<dbReference type="EMBL" id="KV784354">
    <property type="protein sequence ID" value="OEU20484.1"/>
    <property type="molecule type" value="Genomic_DNA"/>
</dbReference>
<keyword evidence="4" id="KW-0276">Fatty acid metabolism</keyword>
<reference evidence="10 11" key="1">
    <citation type="submission" date="2016-09" db="EMBL/GenBank/DDBJ databases">
        <title>Extensive genetic diversity and differential bi-allelic expression allows diatom success in the polar Southern Ocean.</title>
        <authorList>
            <consortium name="DOE Joint Genome Institute"/>
            <person name="Mock T."/>
            <person name="Otillar R.P."/>
            <person name="Strauss J."/>
            <person name="Dupont C."/>
            <person name="Frickenhaus S."/>
            <person name="Maumus F."/>
            <person name="Mcmullan M."/>
            <person name="Sanges R."/>
            <person name="Schmutz J."/>
            <person name="Toseland A."/>
            <person name="Valas R."/>
            <person name="Veluchamy A."/>
            <person name="Ward B.J."/>
            <person name="Allen A."/>
            <person name="Barry K."/>
            <person name="Falciatore A."/>
            <person name="Ferrante M."/>
            <person name="Fortunato A.E."/>
            <person name="Gloeckner G."/>
            <person name="Gruber A."/>
            <person name="Hipkin R."/>
            <person name="Janech M."/>
            <person name="Kroth P."/>
            <person name="Leese F."/>
            <person name="Lindquist E."/>
            <person name="Lyon B.R."/>
            <person name="Martin J."/>
            <person name="Mayer C."/>
            <person name="Parker M."/>
            <person name="Quesneville H."/>
            <person name="Raymond J."/>
            <person name="Uhlig C."/>
            <person name="Valentin K.U."/>
            <person name="Worden A.Z."/>
            <person name="Armbrust E.V."/>
            <person name="Bowler C."/>
            <person name="Green B."/>
            <person name="Moulton V."/>
            <person name="Van Oosterhout C."/>
            <person name="Grigoriev I."/>
        </authorList>
    </citation>
    <scope>NUCLEOTIDE SEQUENCE [LARGE SCALE GENOMIC DNA]</scope>
    <source>
        <strain evidence="10 11">CCMP1102</strain>
    </source>
</reference>
<dbReference type="InterPro" id="IPR018376">
    <property type="entry name" value="Enoyl-CoA_hyd/isom_CS"/>
</dbReference>
<dbReference type="InParanoid" id="A0A1E7FQU3"/>
<evidence type="ECO:0000313" key="10">
    <source>
        <dbReference type="EMBL" id="OEU20484.1"/>
    </source>
</evidence>
<gene>
    <name evidence="10" type="primary">ECH1</name>
    <name evidence="10" type="ORF">FRACYDRAFT_180456</name>
</gene>
<evidence type="ECO:0000256" key="7">
    <source>
        <dbReference type="ARBA" id="ARBA00023140"/>
    </source>
</evidence>
<evidence type="ECO:0000256" key="5">
    <source>
        <dbReference type="ARBA" id="ARBA00022990"/>
    </source>
</evidence>
<protein>
    <submittedName>
        <fullName evidence="10">Dienoyl-CoA isomerase</fullName>
    </submittedName>
</protein>
<evidence type="ECO:0000313" key="11">
    <source>
        <dbReference type="Proteomes" id="UP000095751"/>
    </source>
</evidence>
<dbReference type="Proteomes" id="UP000095751">
    <property type="component" value="Unassembled WGS sequence"/>
</dbReference>
<name>A0A1E7FQU3_9STRA</name>
<dbReference type="Gene3D" id="3.90.226.10">
    <property type="entry name" value="2-enoyl-CoA Hydratase, Chain A, domain 1"/>
    <property type="match status" value="1"/>
</dbReference>
<dbReference type="PROSITE" id="PS00166">
    <property type="entry name" value="ENOYL_COA_HYDRATASE"/>
    <property type="match status" value="1"/>
</dbReference>
<dbReference type="InterPro" id="IPR045002">
    <property type="entry name" value="Ech1-like"/>
</dbReference>
<dbReference type="InterPro" id="IPR001753">
    <property type="entry name" value="Enoyl-CoA_hydra/iso"/>
</dbReference>
<evidence type="ECO:0000256" key="3">
    <source>
        <dbReference type="ARBA" id="ARBA00005254"/>
    </source>
</evidence>
<evidence type="ECO:0000256" key="6">
    <source>
        <dbReference type="ARBA" id="ARBA00023098"/>
    </source>
</evidence>
<evidence type="ECO:0000256" key="9">
    <source>
        <dbReference type="RuleBase" id="RU003707"/>
    </source>
</evidence>
<keyword evidence="7" id="KW-0576">Peroxisome</keyword>
<dbReference type="PANTHER" id="PTHR43149">
    <property type="entry name" value="ENOYL-COA HYDRATASE"/>
    <property type="match status" value="1"/>
</dbReference>
<dbReference type="UniPathway" id="UPA00659"/>
<dbReference type="SUPFAM" id="SSF52096">
    <property type="entry name" value="ClpP/crotonase"/>
    <property type="match status" value="1"/>
</dbReference>
<dbReference type="KEGG" id="fcy:FRACYDRAFT_180456"/>